<organism evidence="3 4">
    <name type="scientific">Lachnospira intestinalis</name>
    <dbReference type="NCBI Taxonomy" id="3133158"/>
    <lineage>
        <taxon>Bacteria</taxon>
        <taxon>Bacillati</taxon>
        <taxon>Bacillota</taxon>
        <taxon>Clostridia</taxon>
        <taxon>Lachnospirales</taxon>
        <taxon>Lachnospiraceae</taxon>
        <taxon>Lachnospira</taxon>
    </lineage>
</organism>
<dbReference type="InterPro" id="IPR055170">
    <property type="entry name" value="GFO_IDH_MocA-like_dom"/>
</dbReference>
<dbReference type="EMBL" id="JBBMFS010000019">
    <property type="protein sequence ID" value="MEQ2556192.1"/>
    <property type="molecule type" value="Genomic_DNA"/>
</dbReference>
<dbReference type="SUPFAM" id="SSF51735">
    <property type="entry name" value="NAD(P)-binding Rossmann-fold domains"/>
    <property type="match status" value="1"/>
</dbReference>
<comment type="caution">
    <text evidence="3">The sequence shown here is derived from an EMBL/GenBank/DDBJ whole genome shotgun (WGS) entry which is preliminary data.</text>
</comment>
<sequence length="386" mass="43360">MQDKVLKMALIGVGNMGKKYAQMIVSGEVLHMKLAAVVIRRDEQIAWGKTLVNVDGQPVEIFRSADELFHAAESDPSLFDAVLIATPHKTHKELAVRAFELKKDVLCDKPAAADIGEALAMNDAAEKNDRIYGLVFHQRLYPKYMKIKEMIDSGEIGTLKRVSLINSRYLRTSHYHKSGSWRSSFAGEGGGALINQGQHILDIFQYLFGMPQRLFAVIPFGKYNPFAVDDEDTIVMEYDTGMTASFILTTGEACCEERMEIIGTKARLLLEDNTLSITRFDDIEKYIKTEDVNSREHLHFTEEKIMYEKSAEPYTQLLEKFAQAALKHDEGCLVAKGAEGLHSLMLCAGAYYSACKGIRVDLPLDAVRYKELMDNLIEDEKNAPVM</sequence>
<evidence type="ECO:0000259" key="1">
    <source>
        <dbReference type="Pfam" id="PF01408"/>
    </source>
</evidence>
<dbReference type="Gene3D" id="3.40.50.720">
    <property type="entry name" value="NAD(P)-binding Rossmann-like Domain"/>
    <property type="match status" value="1"/>
</dbReference>
<dbReference type="InterPro" id="IPR052515">
    <property type="entry name" value="Gfo/Idh/MocA_Oxidoreductase"/>
</dbReference>
<accession>A0ABV1HAQ2</accession>
<evidence type="ECO:0000313" key="3">
    <source>
        <dbReference type="EMBL" id="MEQ2556192.1"/>
    </source>
</evidence>
<proteinExistence type="predicted"/>
<evidence type="ECO:0000313" key="4">
    <source>
        <dbReference type="Proteomes" id="UP001546774"/>
    </source>
</evidence>
<dbReference type="Gene3D" id="3.30.360.10">
    <property type="entry name" value="Dihydrodipicolinate Reductase, domain 2"/>
    <property type="match status" value="1"/>
</dbReference>
<protein>
    <submittedName>
        <fullName evidence="3">Gfo/Idh/MocA family oxidoreductase</fullName>
    </submittedName>
</protein>
<dbReference type="InterPro" id="IPR036291">
    <property type="entry name" value="NAD(P)-bd_dom_sf"/>
</dbReference>
<dbReference type="Pfam" id="PF01408">
    <property type="entry name" value="GFO_IDH_MocA"/>
    <property type="match status" value="1"/>
</dbReference>
<dbReference type="SUPFAM" id="SSF55347">
    <property type="entry name" value="Glyceraldehyde-3-phosphate dehydrogenase-like, C-terminal domain"/>
    <property type="match status" value="1"/>
</dbReference>
<feature type="domain" description="Gfo/Idh/MocA-like oxidoreductase N-terminal" evidence="1">
    <location>
        <begin position="7"/>
        <end position="133"/>
    </location>
</feature>
<name>A0ABV1HAQ2_9FIRM</name>
<reference evidence="3" key="1">
    <citation type="submission" date="2024-03" db="EMBL/GenBank/DDBJ databases">
        <title>Human intestinal bacterial collection.</title>
        <authorList>
            <person name="Pauvert C."/>
            <person name="Hitch T.C.A."/>
            <person name="Clavel T."/>
        </authorList>
    </citation>
    <scope>NUCLEOTIDE SEQUENCE [LARGE SCALE GENOMIC DNA]</scope>
    <source>
        <strain evidence="3">CLA-AA-H89B</strain>
    </source>
</reference>
<dbReference type="InterPro" id="IPR000683">
    <property type="entry name" value="Gfo/Idh/MocA-like_OxRdtase_N"/>
</dbReference>
<dbReference type="Pfam" id="PF22725">
    <property type="entry name" value="GFO_IDH_MocA_C3"/>
    <property type="match status" value="1"/>
</dbReference>
<dbReference type="Proteomes" id="UP001546774">
    <property type="component" value="Unassembled WGS sequence"/>
</dbReference>
<evidence type="ECO:0000259" key="2">
    <source>
        <dbReference type="Pfam" id="PF22725"/>
    </source>
</evidence>
<dbReference type="PANTHER" id="PTHR43249">
    <property type="entry name" value="UDP-N-ACETYL-2-AMINO-2-DEOXY-D-GLUCURONATE OXIDASE"/>
    <property type="match status" value="1"/>
</dbReference>
<gene>
    <name evidence="3" type="ORF">WMO37_14465</name>
</gene>
<dbReference type="PANTHER" id="PTHR43249:SF1">
    <property type="entry name" value="D-GLUCOSIDE 3-DEHYDROGENASE"/>
    <property type="match status" value="1"/>
</dbReference>
<keyword evidence="4" id="KW-1185">Reference proteome</keyword>
<feature type="domain" description="GFO/IDH/MocA-like oxidoreductase" evidence="2">
    <location>
        <begin position="144"/>
        <end position="268"/>
    </location>
</feature>